<keyword evidence="3" id="KW-1185">Reference proteome</keyword>
<accession>A0ABW6ADZ6</accession>
<dbReference type="InterPro" id="IPR018673">
    <property type="entry name" value="DUF2141"/>
</dbReference>
<comment type="caution">
    <text evidence="2">The sequence shown here is derived from an EMBL/GenBank/DDBJ whole genome shotgun (WGS) entry which is preliminary data.</text>
</comment>
<evidence type="ECO:0000313" key="2">
    <source>
        <dbReference type="EMBL" id="MFD2932194.1"/>
    </source>
</evidence>
<proteinExistence type="predicted"/>
<name>A0ABW6ADZ6_9BACT</name>
<protein>
    <submittedName>
        <fullName evidence="2">DUF2141 domain-containing protein</fullName>
    </submittedName>
</protein>
<organism evidence="2 3">
    <name type="scientific">Spirosoma flavum</name>
    <dbReference type="NCBI Taxonomy" id="2048557"/>
    <lineage>
        <taxon>Bacteria</taxon>
        <taxon>Pseudomonadati</taxon>
        <taxon>Bacteroidota</taxon>
        <taxon>Cytophagia</taxon>
        <taxon>Cytophagales</taxon>
        <taxon>Cytophagaceae</taxon>
        <taxon>Spirosoma</taxon>
    </lineage>
</organism>
<sequence length="183" mass="19531">MKTLITTILTTALFISSMAKPCFAQQTTPSTSTPVAATSVAATSVAATSVAATSVAATSVKSSTATYKLTVVVANVNKRTGKLYIGLANDKASFDGESFQRKMIDVPASGEITLTFEGLAPGRYAVRVYQDLNDNQKMDFSGRMPNEPFGFSNVATLMGPPDFDQSSFELTKDDSIRINMLEM</sequence>
<dbReference type="EMBL" id="JBHUOM010000001">
    <property type="protein sequence ID" value="MFD2932194.1"/>
    <property type="molecule type" value="Genomic_DNA"/>
</dbReference>
<feature type="signal peptide" evidence="1">
    <location>
        <begin position="1"/>
        <end position="24"/>
    </location>
</feature>
<dbReference type="Proteomes" id="UP001597512">
    <property type="component" value="Unassembled WGS sequence"/>
</dbReference>
<feature type="chain" id="PRO_5046991748" evidence="1">
    <location>
        <begin position="25"/>
        <end position="183"/>
    </location>
</feature>
<keyword evidence="1" id="KW-0732">Signal</keyword>
<evidence type="ECO:0000313" key="3">
    <source>
        <dbReference type="Proteomes" id="UP001597512"/>
    </source>
</evidence>
<reference evidence="3" key="1">
    <citation type="journal article" date="2019" name="Int. J. Syst. Evol. Microbiol.">
        <title>The Global Catalogue of Microorganisms (GCM) 10K type strain sequencing project: providing services to taxonomists for standard genome sequencing and annotation.</title>
        <authorList>
            <consortium name="The Broad Institute Genomics Platform"/>
            <consortium name="The Broad Institute Genome Sequencing Center for Infectious Disease"/>
            <person name="Wu L."/>
            <person name="Ma J."/>
        </authorList>
    </citation>
    <scope>NUCLEOTIDE SEQUENCE [LARGE SCALE GENOMIC DNA]</scope>
    <source>
        <strain evidence="3">KCTC 52490</strain>
    </source>
</reference>
<evidence type="ECO:0000256" key="1">
    <source>
        <dbReference type="SAM" id="SignalP"/>
    </source>
</evidence>
<dbReference type="Pfam" id="PF09912">
    <property type="entry name" value="DUF2141"/>
    <property type="match status" value="1"/>
</dbReference>
<dbReference type="RefSeq" id="WP_381496403.1">
    <property type="nucleotide sequence ID" value="NZ_JBHUOM010000001.1"/>
</dbReference>
<gene>
    <name evidence="2" type="ORF">ACFS25_00285</name>
</gene>